<keyword evidence="1" id="KW-0614">Plasmid</keyword>
<geneLocation type="plasmid" evidence="2">
    <name>pmc64a</name>
</geneLocation>
<name>A0AAE6SPF9_AERME</name>
<gene>
    <name evidence="1" type="ORF">GWI30_23130</name>
</gene>
<organism evidence="1 2">
    <name type="scientific">Aeromonas media</name>
    <dbReference type="NCBI Taxonomy" id="651"/>
    <lineage>
        <taxon>Bacteria</taxon>
        <taxon>Pseudomonadati</taxon>
        <taxon>Pseudomonadota</taxon>
        <taxon>Gammaproteobacteria</taxon>
        <taxon>Aeromonadales</taxon>
        <taxon>Aeromonadaceae</taxon>
        <taxon>Aeromonas</taxon>
    </lineage>
</organism>
<accession>A0AAE6SPF9</accession>
<dbReference type="Proteomes" id="UP000463871">
    <property type="component" value="Plasmid pMC64A"/>
</dbReference>
<reference evidence="1 2" key="1">
    <citation type="submission" date="2020-01" db="EMBL/GenBank/DDBJ databases">
        <title>Complete genome of Aeromonas media MC64.</title>
        <authorList>
            <person name="Cao G."/>
            <person name="Fu J."/>
            <person name="Zhong C."/>
        </authorList>
    </citation>
    <scope>NUCLEOTIDE SEQUENCE [LARGE SCALE GENOMIC DNA]</scope>
    <source>
        <strain evidence="1 2">MC64</strain>
        <plasmid evidence="2">pmc64a</plasmid>
    </source>
</reference>
<protein>
    <submittedName>
        <fullName evidence="1">Uncharacterized protein</fullName>
    </submittedName>
</protein>
<evidence type="ECO:0000313" key="1">
    <source>
        <dbReference type="EMBL" id="QHQ53728.1"/>
    </source>
</evidence>
<evidence type="ECO:0000313" key="2">
    <source>
        <dbReference type="Proteomes" id="UP000463871"/>
    </source>
</evidence>
<proteinExistence type="predicted"/>
<sequence>MLGLRVEYPIARGEYSTGVVIAHDPVSDDVKVQDEVDGEVYRGSADQITVLTD</sequence>
<dbReference type="AlphaFoldDB" id="A0AAE6SPF9"/>
<dbReference type="RefSeq" id="WP_161507982.1">
    <property type="nucleotide sequence ID" value="NZ_CAWPID010000002.1"/>
</dbReference>
<dbReference type="EMBL" id="CP047963">
    <property type="protein sequence ID" value="QHQ53728.1"/>
    <property type="molecule type" value="Genomic_DNA"/>
</dbReference>